<accession>A0AAV2NVG7</accession>
<organism evidence="2 3">
    <name type="scientific">Lasius platythorax</name>
    <dbReference type="NCBI Taxonomy" id="488582"/>
    <lineage>
        <taxon>Eukaryota</taxon>
        <taxon>Metazoa</taxon>
        <taxon>Ecdysozoa</taxon>
        <taxon>Arthropoda</taxon>
        <taxon>Hexapoda</taxon>
        <taxon>Insecta</taxon>
        <taxon>Pterygota</taxon>
        <taxon>Neoptera</taxon>
        <taxon>Endopterygota</taxon>
        <taxon>Hymenoptera</taxon>
        <taxon>Apocrita</taxon>
        <taxon>Aculeata</taxon>
        <taxon>Formicoidea</taxon>
        <taxon>Formicidae</taxon>
        <taxon>Formicinae</taxon>
        <taxon>Lasius</taxon>
        <taxon>Lasius</taxon>
    </lineage>
</organism>
<proteinExistence type="predicted"/>
<feature type="compositionally biased region" description="Basic and acidic residues" evidence="1">
    <location>
        <begin position="223"/>
        <end position="233"/>
    </location>
</feature>
<feature type="region of interest" description="Disordered" evidence="1">
    <location>
        <begin position="206"/>
        <end position="244"/>
    </location>
</feature>
<reference evidence="2" key="1">
    <citation type="submission" date="2024-04" db="EMBL/GenBank/DDBJ databases">
        <authorList>
            <consortium name="Molecular Ecology Group"/>
        </authorList>
    </citation>
    <scope>NUCLEOTIDE SEQUENCE</scope>
</reference>
<evidence type="ECO:0000313" key="2">
    <source>
        <dbReference type="EMBL" id="CAL1683644.1"/>
    </source>
</evidence>
<sequence>MSKYSLDSLESIEEDSLEKSILMNNNNDNDNDKGNDNNLEAIKSTDKFVKDILCHLSSILTTSHGIKDNTTEPNGTVRGDRCARITGGRNSINASGRRFVQRRQESNATWDESRLRIGKGNDVVGEREEEEGDANRRCCHTSTERRSPEAQNSSSKYNPRSGGSNAKTDKKLDNVFAPRTRSGPARTGWTSYSELYRRRSSIPRCSRIRSPKDSTLSICGDSQPRELSLDEGRSSLPGTSRDDSSELSFYRCFVEGHVTRTTHASRSCEIPHRGIFSNILFPGEQCERSGSDKLKKPAYRPYTIEEYRSLSVPRPDRSLGPDKDEVQVKSKRAIAQKCVLSPLKDRNVAASKVN</sequence>
<gene>
    <name evidence="2" type="ORF">LPLAT_LOCUS9333</name>
</gene>
<evidence type="ECO:0000256" key="1">
    <source>
        <dbReference type="SAM" id="MobiDB-lite"/>
    </source>
</evidence>
<dbReference type="EMBL" id="OZ034827">
    <property type="protein sequence ID" value="CAL1683644.1"/>
    <property type="molecule type" value="Genomic_DNA"/>
</dbReference>
<protein>
    <submittedName>
        <fullName evidence="2">Uncharacterized protein</fullName>
    </submittedName>
</protein>
<keyword evidence="3" id="KW-1185">Reference proteome</keyword>
<feature type="region of interest" description="Disordered" evidence="1">
    <location>
        <begin position="86"/>
        <end position="188"/>
    </location>
</feature>
<evidence type="ECO:0000313" key="3">
    <source>
        <dbReference type="Proteomes" id="UP001497644"/>
    </source>
</evidence>
<dbReference type="AlphaFoldDB" id="A0AAV2NVG7"/>
<feature type="compositionally biased region" description="Polar residues" evidence="1">
    <location>
        <begin position="149"/>
        <end position="166"/>
    </location>
</feature>
<dbReference type="Proteomes" id="UP001497644">
    <property type="component" value="Chromosome 4"/>
</dbReference>
<name>A0AAV2NVG7_9HYME</name>